<accession>A0AAV8ZWA6</accession>
<dbReference type="PANTHER" id="PTHR19327:SF0">
    <property type="entry name" value="GOLGIN SUBFAMILY A MEMBER 4"/>
    <property type="match status" value="1"/>
</dbReference>
<dbReference type="PANTHER" id="PTHR19327">
    <property type="entry name" value="GOLGIN"/>
    <property type="match status" value="1"/>
</dbReference>
<comment type="caution">
    <text evidence="2">The sequence shown here is derived from an EMBL/GenBank/DDBJ whole genome shotgun (WGS) entry which is preliminary data.</text>
</comment>
<keyword evidence="1" id="KW-0175">Coiled coil</keyword>
<feature type="coiled-coil region" evidence="1">
    <location>
        <begin position="221"/>
        <end position="248"/>
    </location>
</feature>
<gene>
    <name evidence="2" type="ORF">NQ314_000335</name>
</gene>
<dbReference type="Proteomes" id="UP001162156">
    <property type="component" value="Unassembled WGS sequence"/>
</dbReference>
<dbReference type="AlphaFoldDB" id="A0AAV8ZWA6"/>
<evidence type="ECO:0000313" key="3">
    <source>
        <dbReference type="Proteomes" id="UP001162156"/>
    </source>
</evidence>
<dbReference type="GO" id="GO:0031267">
    <property type="term" value="F:small GTPase binding"/>
    <property type="evidence" value="ECO:0007669"/>
    <property type="project" value="TreeGrafter"/>
</dbReference>
<name>A0AAV8ZWA6_9CUCU</name>
<sequence>MFKKLKEKITEEVKSSPQRFAEFTQSVSDKLQNNMTTDEHFFSIGEDDTSTPTNSSDHGFSSVALVSPSQENRLRRNSNSSLASDVSFLPRYESGSLYHLQSDLDISASEVEDNVSTTSSQLGHLSKEQIYAAFQKERNVKMKSVLVETQDKAIRRVNELKEQCVLEQKAKAHLESALRDELDEKNFKIQTLQTKVELLQSSNNSELLVDVGETSSQTENLENLTKYLNDARREIETLNEKNSRNESKFDYISKQRARI</sequence>
<dbReference type="GO" id="GO:0005794">
    <property type="term" value="C:Golgi apparatus"/>
    <property type="evidence" value="ECO:0007669"/>
    <property type="project" value="TreeGrafter"/>
</dbReference>
<evidence type="ECO:0000256" key="1">
    <source>
        <dbReference type="SAM" id="Coils"/>
    </source>
</evidence>
<protein>
    <recommendedName>
        <fullName evidence="4">Golgin-84</fullName>
    </recommendedName>
</protein>
<dbReference type="GO" id="GO:0048193">
    <property type="term" value="P:Golgi vesicle transport"/>
    <property type="evidence" value="ECO:0007669"/>
    <property type="project" value="TreeGrafter"/>
</dbReference>
<evidence type="ECO:0008006" key="4">
    <source>
        <dbReference type="Google" id="ProtNLM"/>
    </source>
</evidence>
<keyword evidence="3" id="KW-1185">Reference proteome</keyword>
<proteinExistence type="predicted"/>
<organism evidence="2 3">
    <name type="scientific">Rhamnusium bicolor</name>
    <dbReference type="NCBI Taxonomy" id="1586634"/>
    <lineage>
        <taxon>Eukaryota</taxon>
        <taxon>Metazoa</taxon>
        <taxon>Ecdysozoa</taxon>
        <taxon>Arthropoda</taxon>
        <taxon>Hexapoda</taxon>
        <taxon>Insecta</taxon>
        <taxon>Pterygota</taxon>
        <taxon>Neoptera</taxon>
        <taxon>Endopterygota</taxon>
        <taxon>Coleoptera</taxon>
        <taxon>Polyphaga</taxon>
        <taxon>Cucujiformia</taxon>
        <taxon>Chrysomeloidea</taxon>
        <taxon>Cerambycidae</taxon>
        <taxon>Lepturinae</taxon>
        <taxon>Rhagiini</taxon>
        <taxon>Rhamnusium</taxon>
    </lineage>
</organism>
<evidence type="ECO:0000313" key="2">
    <source>
        <dbReference type="EMBL" id="KAJ8972109.1"/>
    </source>
</evidence>
<dbReference type="EMBL" id="JANEYF010000117">
    <property type="protein sequence ID" value="KAJ8972109.1"/>
    <property type="molecule type" value="Genomic_DNA"/>
</dbReference>
<reference evidence="2" key="1">
    <citation type="journal article" date="2023" name="Insect Mol. Biol.">
        <title>Genome sequencing provides insights into the evolution of gene families encoding plant cell wall-degrading enzymes in longhorned beetles.</title>
        <authorList>
            <person name="Shin N.R."/>
            <person name="Okamura Y."/>
            <person name="Kirsch R."/>
            <person name="Pauchet Y."/>
        </authorList>
    </citation>
    <scope>NUCLEOTIDE SEQUENCE</scope>
    <source>
        <strain evidence="2">RBIC_L_NR</strain>
    </source>
</reference>